<feature type="transmembrane region" description="Helical" evidence="2">
    <location>
        <begin position="46"/>
        <end position="68"/>
    </location>
</feature>
<gene>
    <name evidence="3" type="ORF">HNR36_001956</name>
</gene>
<evidence type="ECO:0000313" key="3">
    <source>
        <dbReference type="EMBL" id="MBB5149564.1"/>
    </source>
</evidence>
<evidence type="ECO:0000313" key="4">
    <source>
        <dbReference type="Proteomes" id="UP000557217"/>
    </source>
</evidence>
<evidence type="ECO:0000256" key="2">
    <source>
        <dbReference type="SAM" id="Phobius"/>
    </source>
</evidence>
<evidence type="ECO:0008006" key="5">
    <source>
        <dbReference type="Google" id="ProtNLM"/>
    </source>
</evidence>
<keyword evidence="2" id="KW-0812">Transmembrane</keyword>
<reference evidence="3 4" key="1">
    <citation type="submission" date="2020-08" db="EMBL/GenBank/DDBJ databases">
        <title>Genomic Encyclopedia of Type Strains, Phase IV (KMG-IV): sequencing the most valuable type-strain genomes for metagenomic binning, comparative biology and taxonomic classification.</title>
        <authorList>
            <person name="Goeker M."/>
        </authorList>
    </citation>
    <scope>NUCLEOTIDE SEQUENCE [LARGE SCALE GENOMIC DNA]</scope>
    <source>
        <strain evidence="3 4">DSM 10633</strain>
    </source>
</reference>
<sequence length="69" mass="7782">MKHGESPKETRERMRFEEIKKNPTGTLNDGFNRTENGSLGNLGEGIGWKGIGILILVLFIGFVIYQLLF</sequence>
<dbReference type="InterPro" id="IPR045946">
    <property type="entry name" value="DUF6366"/>
</dbReference>
<proteinExistence type="predicted"/>
<name>A0A840PWA8_URETH</name>
<keyword evidence="2" id="KW-1133">Transmembrane helix</keyword>
<comment type="caution">
    <text evidence="3">The sequence shown here is derived from an EMBL/GenBank/DDBJ whole genome shotgun (WGS) entry which is preliminary data.</text>
</comment>
<dbReference type="RefSeq" id="WP_168412563.1">
    <property type="nucleotide sequence ID" value="NZ_JAAXPW010000026.1"/>
</dbReference>
<dbReference type="EMBL" id="JACHGZ010000023">
    <property type="protein sequence ID" value="MBB5149564.1"/>
    <property type="molecule type" value="Genomic_DNA"/>
</dbReference>
<protein>
    <recommendedName>
        <fullName evidence="5">Phage capsid protein</fullName>
    </recommendedName>
</protein>
<keyword evidence="2" id="KW-0472">Membrane</keyword>
<dbReference type="Proteomes" id="UP000557217">
    <property type="component" value="Unassembled WGS sequence"/>
</dbReference>
<dbReference type="Pfam" id="PF19893">
    <property type="entry name" value="DUF6366"/>
    <property type="match status" value="1"/>
</dbReference>
<accession>A0A840PWA8</accession>
<feature type="compositionally biased region" description="Basic and acidic residues" evidence="1">
    <location>
        <begin position="1"/>
        <end position="21"/>
    </location>
</feature>
<keyword evidence="4" id="KW-1185">Reference proteome</keyword>
<evidence type="ECO:0000256" key="1">
    <source>
        <dbReference type="SAM" id="MobiDB-lite"/>
    </source>
</evidence>
<feature type="region of interest" description="Disordered" evidence="1">
    <location>
        <begin position="1"/>
        <end position="34"/>
    </location>
</feature>
<feature type="compositionally biased region" description="Polar residues" evidence="1">
    <location>
        <begin position="23"/>
        <end position="34"/>
    </location>
</feature>
<organism evidence="3 4">
    <name type="scientific">Ureibacillus thermosphaericus</name>
    <dbReference type="NCBI Taxonomy" id="51173"/>
    <lineage>
        <taxon>Bacteria</taxon>
        <taxon>Bacillati</taxon>
        <taxon>Bacillota</taxon>
        <taxon>Bacilli</taxon>
        <taxon>Bacillales</taxon>
        <taxon>Caryophanaceae</taxon>
        <taxon>Ureibacillus</taxon>
    </lineage>
</organism>
<dbReference type="AlphaFoldDB" id="A0A840PWA8"/>